<proteinExistence type="predicted"/>
<gene>
    <name evidence="4" type="ORF">EP10_001594</name>
</gene>
<evidence type="ECO:0000256" key="1">
    <source>
        <dbReference type="ARBA" id="ARBA00004613"/>
    </source>
</evidence>
<sequence length="315" mass="35119">MVQWLSYLDDAPSGRDARRQLGLELLGWYDVQRVFGEYDPITGERLSIRGRLLAGGMLLASMVPPAKGAGMAGKAAIKGAKAIDAASALAKVKHVVRDDTMKTIFHTIYYQVIKAPFAETARLFKTQWDELVKSVASVSWQPAYAGVGSAPWGWMREAKDATLNRIKNVEGEAVEKGISEAEKLAKGTKKTRPSWRQSEIDVGKEYPGYREQVSFKDGNEVSHGTKNSSRPDFYINGHGVEVKNYKVTTFSGRSNLIRSVSKQINKRISDLPEQTRQTVIIDVRGQNVTREVLRDIKQKINEKTDGVAEIIFKMD</sequence>
<dbReference type="Proteomes" id="UP000029267">
    <property type="component" value="Unassembled WGS sequence"/>
</dbReference>
<protein>
    <recommendedName>
        <fullName evidence="3">Pre-toxin TG domain-containing protein</fullName>
    </recommendedName>
</protein>
<dbReference type="Pfam" id="PF14449">
    <property type="entry name" value="PT-TG"/>
    <property type="match status" value="1"/>
</dbReference>
<evidence type="ECO:0000313" key="4">
    <source>
        <dbReference type="EMBL" id="MEB3750753.1"/>
    </source>
</evidence>
<name>A0ABU6BH30_9BACL</name>
<keyword evidence="5" id="KW-1185">Reference proteome</keyword>
<evidence type="ECO:0000256" key="2">
    <source>
        <dbReference type="ARBA" id="ARBA00022525"/>
    </source>
</evidence>
<reference evidence="4 5" key="1">
    <citation type="journal article" date="2014" name="Genome Announc.">
        <title>Draft Genome Sequence of Geobacillus icigianus Strain G1w1T Isolated from Hot Springs in the Valley of Geysers, Kamchatka (Russian Federation).</title>
        <authorList>
            <person name="Bryanskaya A.V."/>
            <person name="Rozanov A.S."/>
            <person name="Logacheva M.D."/>
            <person name="Kotenko A.V."/>
            <person name="Peltek S.E."/>
        </authorList>
    </citation>
    <scope>NUCLEOTIDE SEQUENCE [LARGE SCALE GENOMIC DNA]</scope>
    <source>
        <strain evidence="4 5">G1w1</strain>
    </source>
</reference>
<evidence type="ECO:0000313" key="5">
    <source>
        <dbReference type="Proteomes" id="UP000029267"/>
    </source>
</evidence>
<feature type="domain" description="Pre-toxin TG" evidence="3">
    <location>
        <begin position="21"/>
        <end position="81"/>
    </location>
</feature>
<keyword evidence="2" id="KW-0964">Secreted</keyword>
<dbReference type="EMBL" id="JPYA02000002">
    <property type="protein sequence ID" value="MEB3750753.1"/>
    <property type="molecule type" value="Genomic_DNA"/>
</dbReference>
<organism evidence="4 5">
    <name type="scientific">Geobacillus icigianus</name>
    <dbReference type="NCBI Taxonomy" id="1430331"/>
    <lineage>
        <taxon>Bacteria</taxon>
        <taxon>Bacillati</taxon>
        <taxon>Bacillota</taxon>
        <taxon>Bacilli</taxon>
        <taxon>Bacillales</taxon>
        <taxon>Anoxybacillaceae</taxon>
        <taxon>Geobacillus</taxon>
    </lineage>
</organism>
<comment type="subcellular location">
    <subcellularLocation>
        <location evidence="1">Secreted</location>
    </subcellularLocation>
</comment>
<accession>A0ABU6BH30</accession>
<dbReference type="InterPro" id="IPR027797">
    <property type="entry name" value="PT-TG_dom"/>
</dbReference>
<comment type="caution">
    <text evidence="4">The sequence shown here is derived from an EMBL/GenBank/DDBJ whole genome shotgun (WGS) entry which is preliminary data.</text>
</comment>
<evidence type="ECO:0000259" key="3">
    <source>
        <dbReference type="Pfam" id="PF14449"/>
    </source>
</evidence>